<protein>
    <submittedName>
        <fullName evidence="1">Uncharacterized protein</fullName>
    </submittedName>
</protein>
<evidence type="ECO:0000313" key="2">
    <source>
        <dbReference type="Proteomes" id="UP001177021"/>
    </source>
</evidence>
<comment type="caution">
    <text evidence="1">The sequence shown here is derived from an EMBL/GenBank/DDBJ whole genome shotgun (WGS) entry which is preliminary data.</text>
</comment>
<organism evidence="1 2">
    <name type="scientific">Trifolium pratense</name>
    <name type="common">Red clover</name>
    <dbReference type="NCBI Taxonomy" id="57577"/>
    <lineage>
        <taxon>Eukaryota</taxon>
        <taxon>Viridiplantae</taxon>
        <taxon>Streptophyta</taxon>
        <taxon>Embryophyta</taxon>
        <taxon>Tracheophyta</taxon>
        <taxon>Spermatophyta</taxon>
        <taxon>Magnoliopsida</taxon>
        <taxon>eudicotyledons</taxon>
        <taxon>Gunneridae</taxon>
        <taxon>Pentapetalae</taxon>
        <taxon>rosids</taxon>
        <taxon>fabids</taxon>
        <taxon>Fabales</taxon>
        <taxon>Fabaceae</taxon>
        <taxon>Papilionoideae</taxon>
        <taxon>50 kb inversion clade</taxon>
        <taxon>NPAAA clade</taxon>
        <taxon>Hologalegina</taxon>
        <taxon>IRL clade</taxon>
        <taxon>Trifolieae</taxon>
        <taxon>Trifolium</taxon>
    </lineage>
</organism>
<sequence length="225" mass="25754">MKNPFSKKKGKEVGESSSRGKGSKRQRKTWVATPSPPHSPTPSPPREDSPPPPPPVAATEIPRNRFIHNVAYRRYQQLGGKAFKPERYLTEEVLAFLIIKEEFDRRNWYKFNSSLNIGNRTVALEFLCNGRRVKTLQNRNLPLVVKVRGVDVDYSPEAINSIFDFEVPKVCVVKERRACRTTMSLAKREALKSQLSLPGSEWVKLAKNNLLVRFKTTRLLDIPRI</sequence>
<gene>
    <name evidence="1" type="ORF">MILVUS5_LOCUS25732</name>
</gene>
<accession>A0ACB0KRR0</accession>
<name>A0ACB0KRR0_TRIPR</name>
<evidence type="ECO:0000313" key="1">
    <source>
        <dbReference type="EMBL" id="CAJ2659608.1"/>
    </source>
</evidence>
<dbReference type="EMBL" id="CASHSV030000311">
    <property type="protein sequence ID" value="CAJ2659608.1"/>
    <property type="molecule type" value="Genomic_DNA"/>
</dbReference>
<proteinExistence type="predicted"/>
<dbReference type="Proteomes" id="UP001177021">
    <property type="component" value="Unassembled WGS sequence"/>
</dbReference>
<reference evidence="1" key="1">
    <citation type="submission" date="2023-10" db="EMBL/GenBank/DDBJ databases">
        <authorList>
            <person name="Rodriguez Cubillos JULIANA M."/>
            <person name="De Vega J."/>
        </authorList>
    </citation>
    <scope>NUCLEOTIDE SEQUENCE</scope>
</reference>
<keyword evidence="2" id="KW-1185">Reference proteome</keyword>